<accession>A0A1B6CE18</accession>
<dbReference type="AlphaFoldDB" id="A0A1B6CE18"/>
<protein>
    <submittedName>
        <fullName evidence="1">Uncharacterized protein</fullName>
    </submittedName>
</protein>
<dbReference type="EMBL" id="GEDC01025601">
    <property type="protein sequence ID" value="JAS11697.1"/>
    <property type="molecule type" value="Transcribed_RNA"/>
</dbReference>
<feature type="non-terminal residue" evidence="1">
    <location>
        <position position="102"/>
    </location>
</feature>
<organism evidence="1">
    <name type="scientific">Clastoptera arizonana</name>
    <name type="common">Arizona spittle bug</name>
    <dbReference type="NCBI Taxonomy" id="38151"/>
    <lineage>
        <taxon>Eukaryota</taxon>
        <taxon>Metazoa</taxon>
        <taxon>Ecdysozoa</taxon>
        <taxon>Arthropoda</taxon>
        <taxon>Hexapoda</taxon>
        <taxon>Insecta</taxon>
        <taxon>Pterygota</taxon>
        <taxon>Neoptera</taxon>
        <taxon>Paraneoptera</taxon>
        <taxon>Hemiptera</taxon>
        <taxon>Auchenorrhyncha</taxon>
        <taxon>Cercopoidea</taxon>
        <taxon>Clastopteridae</taxon>
        <taxon>Clastoptera</taxon>
    </lineage>
</organism>
<evidence type="ECO:0000313" key="1">
    <source>
        <dbReference type="EMBL" id="JAS11697.1"/>
    </source>
</evidence>
<reference evidence="1" key="1">
    <citation type="submission" date="2015-12" db="EMBL/GenBank/DDBJ databases">
        <title>De novo transcriptome assembly of four potential Pierce s Disease insect vectors from Arizona vineyards.</title>
        <authorList>
            <person name="Tassone E.E."/>
        </authorList>
    </citation>
    <scope>NUCLEOTIDE SEQUENCE</scope>
</reference>
<sequence>MATPGVQFLICIPSLEQEQRLQRKNKFSAESLFNSPEVCANKDCISDKYPSVFVDNEKYERRDSFPKISKSVSDKTSINTNKQTYLTVKQYESLNSSDNINI</sequence>
<gene>
    <name evidence="1" type="ORF">g.39052</name>
</gene>
<proteinExistence type="predicted"/>
<name>A0A1B6CE18_9HEMI</name>